<gene>
    <name evidence="2" type="ORF">CQW23_18486</name>
</gene>
<evidence type="ECO:0000256" key="1">
    <source>
        <dbReference type="SAM" id="Phobius"/>
    </source>
</evidence>
<comment type="caution">
    <text evidence="2">The sequence shown here is derived from an EMBL/GenBank/DDBJ whole genome shotgun (WGS) entry which is preliminary data.</text>
</comment>
<dbReference type="EMBL" id="MLFT02000008">
    <property type="protein sequence ID" value="PHT39632.1"/>
    <property type="molecule type" value="Genomic_DNA"/>
</dbReference>
<keyword evidence="1" id="KW-1133">Transmembrane helix</keyword>
<organism evidence="2 3">
    <name type="scientific">Capsicum baccatum</name>
    <name type="common">Peruvian pepper</name>
    <dbReference type="NCBI Taxonomy" id="33114"/>
    <lineage>
        <taxon>Eukaryota</taxon>
        <taxon>Viridiplantae</taxon>
        <taxon>Streptophyta</taxon>
        <taxon>Embryophyta</taxon>
        <taxon>Tracheophyta</taxon>
        <taxon>Spermatophyta</taxon>
        <taxon>Magnoliopsida</taxon>
        <taxon>eudicotyledons</taxon>
        <taxon>Gunneridae</taxon>
        <taxon>Pentapetalae</taxon>
        <taxon>asterids</taxon>
        <taxon>lamiids</taxon>
        <taxon>Solanales</taxon>
        <taxon>Solanaceae</taxon>
        <taxon>Solanoideae</taxon>
        <taxon>Capsiceae</taxon>
        <taxon>Capsicum</taxon>
    </lineage>
</organism>
<proteinExistence type="predicted"/>
<dbReference type="Proteomes" id="UP000224567">
    <property type="component" value="Unassembled WGS sequence"/>
</dbReference>
<dbReference type="STRING" id="33114.A0A2G2W319"/>
<evidence type="ECO:0000313" key="2">
    <source>
        <dbReference type="EMBL" id="PHT39632.1"/>
    </source>
</evidence>
<dbReference type="InterPro" id="IPR043376">
    <property type="entry name" value="NPG1-like"/>
</dbReference>
<keyword evidence="1" id="KW-0812">Transmembrane</keyword>
<keyword evidence="3" id="KW-1185">Reference proteome</keyword>
<dbReference type="PANTHER" id="PTHR44102">
    <property type="entry name" value="PROTEIN NPG1"/>
    <property type="match status" value="1"/>
</dbReference>
<accession>A0A2G2W319</accession>
<evidence type="ECO:0000313" key="3">
    <source>
        <dbReference type="Proteomes" id="UP000224567"/>
    </source>
</evidence>
<reference evidence="2 3" key="1">
    <citation type="journal article" date="2017" name="Genome Biol.">
        <title>New reference genome sequences of hot pepper reveal the massive evolution of plant disease-resistance genes by retroduplication.</title>
        <authorList>
            <person name="Kim S."/>
            <person name="Park J."/>
            <person name="Yeom S.I."/>
            <person name="Kim Y.M."/>
            <person name="Seo E."/>
            <person name="Kim K.T."/>
            <person name="Kim M.S."/>
            <person name="Lee J.M."/>
            <person name="Cheong K."/>
            <person name="Shin H.S."/>
            <person name="Kim S.B."/>
            <person name="Han K."/>
            <person name="Lee J."/>
            <person name="Park M."/>
            <person name="Lee H.A."/>
            <person name="Lee H.Y."/>
            <person name="Lee Y."/>
            <person name="Oh S."/>
            <person name="Lee J.H."/>
            <person name="Choi E."/>
            <person name="Choi E."/>
            <person name="Lee S.E."/>
            <person name="Jeon J."/>
            <person name="Kim H."/>
            <person name="Choi G."/>
            <person name="Song H."/>
            <person name="Lee J."/>
            <person name="Lee S.C."/>
            <person name="Kwon J.K."/>
            <person name="Lee H.Y."/>
            <person name="Koo N."/>
            <person name="Hong Y."/>
            <person name="Kim R.W."/>
            <person name="Kang W.H."/>
            <person name="Huh J.H."/>
            <person name="Kang B.C."/>
            <person name="Yang T.J."/>
            <person name="Lee Y.H."/>
            <person name="Bennetzen J.L."/>
            <person name="Choi D."/>
        </authorList>
    </citation>
    <scope>NUCLEOTIDE SEQUENCE [LARGE SCALE GENOMIC DNA]</scope>
    <source>
        <strain evidence="3">cv. PBC81</strain>
    </source>
</reference>
<dbReference type="PANTHER" id="PTHR44102:SF4">
    <property type="entry name" value="PROTEIN NPGR1"/>
    <property type="match status" value="1"/>
</dbReference>
<sequence length="201" mass="23034">MIQGNGEIDENVYHRIGVGWMKWKLASGVLCDRKERRTLLGKLEYQRGNFDAALQMFQGIDIRTLSSRMSKAFTERTRPLKWCFNGDIVPAGMMSLHSDNQDCLDLAATYRLIDQVWPFVVEVFVYSVLNVDTFATLFVIISLTGWGFPFYGGYMLFTGGKKEKKEENFEPQYGISATEPLQQPVHFIVIVEEKLDLEDVV</sequence>
<keyword evidence="1" id="KW-0472">Membrane</keyword>
<reference evidence="3" key="2">
    <citation type="journal article" date="2017" name="J. Anim. Genet.">
        <title>Multiple reference genome sequences of hot pepper reveal the massive evolution of plant disease resistance genes by retroduplication.</title>
        <authorList>
            <person name="Kim S."/>
            <person name="Park J."/>
            <person name="Yeom S.-I."/>
            <person name="Kim Y.-M."/>
            <person name="Seo E."/>
            <person name="Kim K.-T."/>
            <person name="Kim M.-S."/>
            <person name="Lee J.M."/>
            <person name="Cheong K."/>
            <person name="Shin H.-S."/>
            <person name="Kim S.-B."/>
            <person name="Han K."/>
            <person name="Lee J."/>
            <person name="Park M."/>
            <person name="Lee H.-A."/>
            <person name="Lee H.-Y."/>
            <person name="Lee Y."/>
            <person name="Oh S."/>
            <person name="Lee J.H."/>
            <person name="Choi E."/>
            <person name="Choi E."/>
            <person name="Lee S.E."/>
            <person name="Jeon J."/>
            <person name="Kim H."/>
            <person name="Choi G."/>
            <person name="Song H."/>
            <person name="Lee J."/>
            <person name="Lee S.-C."/>
            <person name="Kwon J.-K."/>
            <person name="Lee H.-Y."/>
            <person name="Koo N."/>
            <person name="Hong Y."/>
            <person name="Kim R.W."/>
            <person name="Kang W.-H."/>
            <person name="Huh J.H."/>
            <person name="Kang B.-C."/>
            <person name="Yang T.-J."/>
            <person name="Lee Y.-H."/>
            <person name="Bennetzen J.L."/>
            <person name="Choi D."/>
        </authorList>
    </citation>
    <scope>NUCLEOTIDE SEQUENCE [LARGE SCALE GENOMIC DNA]</scope>
    <source>
        <strain evidence="3">cv. PBC81</strain>
    </source>
</reference>
<protein>
    <submittedName>
        <fullName evidence="2">Uncharacterized protein</fullName>
    </submittedName>
</protein>
<feature type="transmembrane region" description="Helical" evidence="1">
    <location>
        <begin position="134"/>
        <end position="157"/>
    </location>
</feature>
<dbReference type="AlphaFoldDB" id="A0A2G2W319"/>
<dbReference type="OrthoDB" id="1722905at2759"/>
<name>A0A2G2W319_CAPBA</name>